<organism evidence="2 3">
    <name type="scientific">Fusarium redolens</name>
    <dbReference type="NCBI Taxonomy" id="48865"/>
    <lineage>
        <taxon>Eukaryota</taxon>
        <taxon>Fungi</taxon>
        <taxon>Dikarya</taxon>
        <taxon>Ascomycota</taxon>
        <taxon>Pezizomycotina</taxon>
        <taxon>Sordariomycetes</taxon>
        <taxon>Hypocreomycetidae</taxon>
        <taxon>Hypocreales</taxon>
        <taxon>Nectriaceae</taxon>
        <taxon>Fusarium</taxon>
        <taxon>Fusarium redolens species complex</taxon>
    </lineage>
</organism>
<evidence type="ECO:0000313" key="3">
    <source>
        <dbReference type="Proteomes" id="UP000720189"/>
    </source>
</evidence>
<feature type="region of interest" description="Disordered" evidence="1">
    <location>
        <begin position="150"/>
        <end position="180"/>
    </location>
</feature>
<accession>A0A9P9HAL7</accession>
<sequence length="513" mass="57942">MKIGRKCYAFEPRGASGRSDDSSHIDHALACTPKDGESTDCKAPRPFILDNKPDGQQSQQPYGLSGCPATTSQAQHEHAFNAQEGLSYRVSRKETSDVMPSHEMETLGETKLSSPDENALEVLGDAETNPILLPESACWDQISGAKSQKELLRSGDKTTVKSSKRPAEENKVFQKRSRTDVPNDTKKRLETFACPYYRKDPERYFDCINLRLIRISDVKQHLKRRHTWSYSCSRCFRGFSLQKTYEEHVLQRDCPIKDCINNDSVSPAAQKTLKDRVDRSSSPELQWHEICRVLFGKVGDALNPHHDGVFKEITGIMRGIWRDEEHNIIASLRDTQNVPCADQLRPLLSEILTRVEDCFEQKEQKAPKENLKEPTDIIQDTHKGALQGGKTGHACEPPSGASSNMLNTGPIEVVEPVGLPTQEWHFSEDFDTSNTSNYTFNCLMPPQYQSQQFEYSYIDLSTSLLHSNIGMDWHLMGPNNDISMENFMSSQSSMESCLSPEDYICSGQMPKDF</sequence>
<reference evidence="2" key="1">
    <citation type="journal article" date="2021" name="Nat. Commun.">
        <title>Genetic determinants of endophytism in the Arabidopsis root mycobiome.</title>
        <authorList>
            <person name="Mesny F."/>
            <person name="Miyauchi S."/>
            <person name="Thiergart T."/>
            <person name="Pickel B."/>
            <person name="Atanasova L."/>
            <person name="Karlsson M."/>
            <person name="Huettel B."/>
            <person name="Barry K.W."/>
            <person name="Haridas S."/>
            <person name="Chen C."/>
            <person name="Bauer D."/>
            <person name="Andreopoulos W."/>
            <person name="Pangilinan J."/>
            <person name="LaButti K."/>
            <person name="Riley R."/>
            <person name="Lipzen A."/>
            <person name="Clum A."/>
            <person name="Drula E."/>
            <person name="Henrissat B."/>
            <person name="Kohler A."/>
            <person name="Grigoriev I.V."/>
            <person name="Martin F.M."/>
            <person name="Hacquard S."/>
        </authorList>
    </citation>
    <scope>NUCLEOTIDE SEQUENCE</scope>
    <source>
        <strain evidence="2">MPI-CAGE-AT-0023</strain>
    </source>
</reference>
<evidence type="ECO:0008006" key="4">
    <source>
        <dbReference type="Google" id="ProtNLM"/>
    </source>
</evidence>
<gene>
    <name evidence="2" type="ORF">BKA55DRAFT_663538</name>
</gene>
<feature type="compositionally biased region" description="Basic and acidic residues" evidence="1">
    <location>
        <begin position="18"/>
        <end position="27"/>
    </location>
</feature>
<dbReference type="EMBL" id="JAGMUX010000007">
    <property type="protein sequence ID" value="KAH7254224.1"/>
    <property type="molecule type" value="Genomic_DNA"/>
</dbReference>
<protein>
    <recommendedName>
        <fullName evidence="4">C2H2-type domain-containing protein</fullName>
    </recommendedName>
</protein>
<dbReference type="Proteomes" id="UP000720189">
    <property type="component" value="Unassembled WGS sequence"/>
</dbReference>
<comment type="caution">
    <text evidence="2">The sequence shown here is derived from an EMBL/GenBank/DDBJ whole genome shotgun (WGS) entry which is preliminary data.</text>
</comment>
<feature type="compositionally biased region" description="Basic and acidic residues" evidence="1">
    <location>
        <begin position="34"/>
        <end position="43"/>
    </location>
</feature>
<dbReference type="RefSeq" id="XP_046050471.1">
    <property type="nucleotide sequence ID" value="XM_046197662.1"/>
</dbReference>
<dbReference type="PANTHER" id="PTHR38166">
    <property type="entry name" value="C2H2-TYPE DOMAIN-CONTAINING PROTEIN-RELATED"/>
    <property type="match status" value="1"/>
</dbReference>
<dbReference type="GeneID" id="70227616"/>
<evidence type="ECO:0000256" key="1">
    <source>
        <dbReference type="SAM" id="MobiDB-lite"/>
    </source>
</evidence>
<feature type="compositionally biased region" description="Polar residues" evidence="1">
    <location>
        <begin position="54"/>
        <end position="73"/>
    </location>
</feature>
<evidence type="ECO:0000313" key="2">
    <source>
        <dbReference type="EMBL" id="KAH7254224.1"/>
    </source>
</evidence>
<dbReference type="AlphaFoldDB" id="A0A9P9HAL7"/>
<proteinExistence type="predicted"/>
<feature type="region of interest" description="Disordered" evidence="1">
    <location>
        <begin position="11"/>
        <end position="73"/>
    </location>
</feature>
<feature type="region of interest" description="Disordered" evidence="1">
    <location>
        <begin position="387"/>
        <end position="406"/>
    </location>
</feature>
<keyword evidence="3" id="KW-1185">Reference proteome</keyword>
<dbReference type="PANTHER" id="PTHR38166:SF1">
    <property type="entry name" value="C2H2-TYPE DOMAIN-CONTAINING PROTEIN"/>
    <property type="match status" value="1"/>
</dbReference>
<name>A0A9P9HAL7_FUSRE</name>
<dbReference type="OrthoDB" id="4738706at2759"/>